<keyword evidence="4 7" id="KW-0812">Transmembrane</keyword>
<dbReference type="InterPro" id="IPR020846">
    <property type="entry name" value="MFS_dom"/>
</dbReference>
<evidence type="ECO:0000256" key="5">
    <source>
        <dbReference type="ARBA" id="ARBA00022989"/>
    </source>
</evidence>
<evidence type="ECO:0000256" key="3">
    <source>
        <dbReference type="ARBA" id="ARBA00022475"/>
    </source>
</evidence>
<dbReference type="Pfam" id="PF07690">
    <property type="entry name" value="MFS_1"/>
    <property type="match status" value="1"/>
</dbReference>
<proteinExistence type="predicted"/>
<evidence type="ECO:0000313" key="9">
    <source>
        <dbReference type="EMBL" id="MCT9811138.1"/>
    </source>
</evidence>
<evidence type="ECO:0000256" key="4">
    <source>
        <dbReference type="ARBA" id="ARBA00022692"/>
    </source>
</evidence>
<dbReference type="PANTHER" id="PTHR42718">
    <property type="entry name" value="MAJOR FACILITATOR SUPERFAMILY MULTIDRUG TRANSPORTER MFSC"/>
    <property type="match status" value="1"/>
</dbReference>
<dbReference type="SUPFAM" id="SSF103473">
    <property type="entry name" value="MFS general substrate transporter"/>
    <property type="match status" value="1"/>
</dbReference>
<dbReference type="RefSeq" id="WP_261500320.1">
    <property type="nucleotide sequence ID" value="NZ_JAODYH010000004.1"/>
</dbReference>
<feature type="transmembrane region" description="Helical" evidence="7">
    <location>
        <begin position="318"/>
        <end position="335"/>
    </location>
</feature>
<gene>
    <name evidence="9" type="ORF">N0K08_10875</name>
</gene>
<feature type="transmembrane region" description="Helical" evidence="7">
    <location>
        <begin position="175"/>
        <end position="199"/>
    </location>
</feature>
<comment type="subcellular location">
    <subcellularLocation>
        <location evidence="1">Cell membrane</location>
        <topology evidence="1">Multi-pass membrane protein</topology>
    </subcellularLocation>
</comment>
<keyword evidence="6 7" id="KW-0472">Membrane</keyword>
<comment type="caution">
    <text evidence="9">The sequence shown here is derived from an EMBL/GenBank/DDBJ whole genome shotgun (WGS) entry which is preliminary data.</text>
</comment>
<evidence type="ECO:0000313" key="10">
    <source>
        <dbReference type="Proteomes" id="UP001525968"/>
    </source>
</evidence>
<dbReference type="PANTHER" id="PTHR42718:SF46">
    <property type="entry name" value="BLR6921 PROTEIN"/>
    <property type="match status" value="1"/>
</dbReference>
<dbReference type="Proteomes" id="UP001525968">
    <property type="component" value="Unassembled WGS sequence"/>
</dbReference>
<name>A0ABT2PKZ2_9BURK</name>
<reference evidence="9 10" key="1">
    <citation type="submission" date="2022-09" db="EMBL/GenBank/DDBJ databases">
        <title>Draft genome of isolate Be4.</title>
        <authorList>
            <person name="Sanchez-Castro I."/>
            <person name="Martinez-Rodriguez P."/>
            <person name="Descostes M."/>
            <person name="Merroun M."/>
        </authorList>
    </citation>
    <scope>NUCLEOTIDE SEQUENCE [LARGE SCALE GENOMIC DNA]</scope>
    <source>
        <strain evidence="9 10">Be4</strain>
    </source>
</reference>
<accession>A0ABT2PKZ2</accession>
<keyword evidence="5 7" id="KW-1133">Transmembrane helix</keyword>
<feature type="transmembrane region" description="Helical" evidence="7">
    <location>
        <begin position="116"/>
        <end position="136"/>
    </location>
</feature>
<protein>
    <submittedName>
        <fullName evidence="9">MFS transporter</fullName>
    </submittedName>
</protein>
<feature type="transmembrane region" description="Helical" evidence="7">
    <location>
        <begin position="497"/>
        <end position="514"/>
    </location>
</feature>
<feature type="transmembrane region" description="Helical" evidence="7">
    <location>
        <begin position="211"/>
        <end position="228"/>
    </location>
</feature>
<keyword evidence="3" id="KW-1003">Cell membrane</keyword>
<evidence type="ECO:0000256" key="6">
    <source>
        <dbReference type="ARBA" id="ARBA00023136"/>
    </source>
</evidence>
<dbReference type="InterPro" id="IPR036259">
    <property type="entry name" value="MFS_trans_sf"/>
</dbReference>
<dbReference type="PROSITE" id="PS50850">
    <property type="entry name" value="MFS"/>
    <property type="match status" value="1"/>
</dbReference>
<keyword evidence="2" id="KW-0813">Transport</keyword>
<evidence type="ECO:0000256" key="7">
    <source>
        <dbReference type="SAM" id="Phobius"/>
    </source>
</evidence>
<keyword evidence="10" id="KW-1185">Reference proteome</keyword>
<feature type="transmembrane region" description="Helical" evidence="7">
    <location>
        <begin position="234"/>
        <end position="256"/>
    </location>
</feature>
<organism evidence="9 10">
    <name type="scientific">Acidovorax bellezanensis</name>
    <dbReference type="NCBI Taxonomy" id="2976702"/>
    <lineage>
        <taxon>Bacteria</taxon>
        <taxon>Pseudomonadati</taxon>
        <taxon>Pseudomonadota</taxon>
        <taxon>Betaproteobacteria</taxon>
        <taxon>Burkholderiales</taxon>
        <taxon>Comamonadaceae</taxon>
        <taxon>Acidovorax</taxon>
    </lineage>
</organism>
<evidence type="ECO:0000256" key="2">
    <source>
        <dbReference type="ARBA" id="ARBA00022448"/>
    </source>
</evidence>
<dbReference type="Gene3D" id="1.20.1250.20">
    <property type="entry name" value="MFS general substrate transporter like domains"/>
    <property type="match status" value="1"/>
</dbReference>
<feature type="transmembrane region" description="Helical" evidence="7">
    <location>
        <begin position="148"/>
        <end position="169"/>
    </location>
</feature>
<sequence length="519" mass="56016">MSFHTAPPSIPAAQTAPPFALLSVIFLLTLLEFLQSGMIAFAASPIMGEIGASPEEFSLTTVAYAAVAISTISKQRWLVERLGWRNFVLASLGVFILGSAICATSGSYPAFMTGRVIMGLGGAAFMTTGRVLVNLIPPSPQRFTGIKYFATGLAAGIAFAPGLASLSVAHDDWHGIFVLLMLLAAAAAVFATLSLPTELVPEDLRSQSHPVLFMSLASGSFLILYAIQRSQYDFFTDATMLLTIIGCGALAMFYFFRAIRGHERPLLGLQSLKHPRYIVGVALFMLCYVLLGANNYILPVMFQRGLGVPWEIAGKVQTLGLSSGLVAWLVMMWALPKWPGPKKFLVAGFVSLAIFGIQLSRLTSDVHIWTDILPALAFNGIFLMFVMATTAMHTFRDVQHHDAVLSHAQQLKNMLAQFGTAFGVASSTLMLQWRSTEHYTALAIRFENGNPIYTQMLHALSQALTINGAGANADSLALAQLAQMVTQQATLMACLDYFTVVAVAGVLCALAMSVQRLMK</sequence>
<feature type="transmembrane region" description="Helical" evidence="7">
    <location>
        <begin position="277"/>
        <end position="298"/>
    </location>
</feature>
<feature type="domain" description="Major facilitator superfamily (MFS) profile" evidence="8">
    <location>
        <begin position="21"/>
        <end position="519"/>
    </location>
</feature>
<feature type="transmembrane region" description="Helical" evidence="7">
    <location>
        <begin position="87"/>
        <end position="110"/>
    </location>
</feature>
<feature type="transmembrane region" description="Helical" evidence="7">
    <location>
        <begin position="344"/>
        <end position="360"/>
    </location>
</feature>
<dbReference type="EMBL" id="JAODYH010000004">
    <property type="protein sequence ID" value="MCT9811138.1"/>
    <property type="molecule type" value="Genomic_DNA"/>
</dbReference>
<dbReference type="InterPro" id="IPR011701">
    <property type="entry name" value="MFS"/>
</dbReference>
<evidence type="ECO:0000259" key="8">
    <source>
        <dbReference type="PROSITE" id="PS50850"/>
    </source>
</evidence>
<evidence type="ECO:0000256" key="1">
    <source>
        <dbReference type="ARBA" id="ARBA00004651"/>
    </source>
</evidence>
<feature type="transmembrane region" description="Helical" evidence="7">
    <location>
        <begin position="372"/>
        <end position="393"/>
    </location>
</feature>